<feature type="domain" description="Transposase IS200-like" evidence="1">
    <location>
        <begin position="10"/>
        <end position="134"/>
    </location>
</feature>
<protein>
    <submittedName>
        <fullName evidence="2">Transposase IS200 like protein</fullName>
    </submittedName>
</protein>
<keyword evidence="3" id="KW-1185">Reference proteome</keyword>
<dbReference type="Gene3D" id="3.30.70.1290">
    <property type="entry name" value="Transposase IS200-like"/>
    <property type="match status" value="1"/>
</dbReference>
<dbReference type="InterPro" id="IPR002686">
    <property type="entry name" value="Transposase_17"/>
</dbReference>
<sequence>MPVSRRIIDDRLYVHFVTFSCYRRRMLLDADRSKRIVLGCLHSEMQRQAAKCVGFVLMSNHVHFLLWFDVTDQLSHFLKDWKRNSSSELATFLRRTEYGKSIPPSDPIWTPRYYAFEIETTGVLEQKLNYIHDNPVRAGMVSRQADYRWSSARWYERREDVGIPISWTD</sequence>
<reference evidence="2 3" key="1">
    <citation type="submission" date="2019-02" db="EMBL/GenBank/DDBJ databases">
        <title>Deep-cultivation of Planctomycetes and their phenomic and genomic characterization uncovers novel biology.</title>
        <authorList>
            <person name="Wiegand S."/>
            <person name="Jogler M."/>
            <person name="Boedeker C."/>
            <person name="Pinto D."/>
            <person name="Vollmers J."/>
            <person name="Rivas-Marin E."/>
            <person name="Kohn T."/>
            <person name="Peeters S.H."/>
            <person name="Heuer A."/>
            <person name="Rast P."/>
            <person name="Oberbeckmann S."/>
            <person name="Bunk B."/>
            <person name="Jeske O."/>
            <person name="Meyerdierks A."/>
            <person name="Storesund J.E."/>
            <person name="Kallscheuer N."/>
            <person name="Luecker S."/>
            <person name="Lage O.M."/>
            <person name="Pohl T."/>
            <person name="Merkel B.J."/>
            <person name="Hornburger P."/>
            <person name="Mueller R.-W."/>
            <person name="Bruemmer F."/>
            <person name="Labrenz M."/>
            <person name="Spormann A.M."/>
            <person name="Op den Camp H."/>
            <person name="Overmann J."/>
            <person name="Amann R."/>
            <person name="Jetten M.S.M."/>
            <person name="Mascher T."/>
            <person name="Medema M.H."/>
            <person name="Devos D.P."/>
            <person name="Kaster A.-K."/>
            <person name="Ovreas L."/>
            <person name="Rohde M."/>
            <person name="Galperin M.Y."/>
            <person name="Jogler C."/>
        </authorList>
    </citation>
    <scope>NUCLEOTIDE SEQUENCE [LARGE SCALE GENOMIC DNA]</scope>
    <source>
        <strain evidence="2 3">Pan189</strain>
    </source>
</reference>
<dbReference type="AlphaFoldDB" id="A0A517R7U7"/>
<dbReference type="PANTHER" id="PTHR34322:SF2">
    <property type="entry name" value="TRANSPOSASE IS200-LIKE DOMAIN-CONTAINING PROTEIN"/>
    <property type="match status" value="1"/>
</dbReference>
<evidence type="ECO:0000313" key="3">
    <source>
        <dbReference type="Proteomes" id="UP000317318"/>
    </source>
</evidence>
<dbReference type="InterPro" id="IPR036515">
    <property type="entry name" value="Transposase_17_sf"/>
</dbReference>
<dbReference type="SMART" id="SM01321">
    <property type="entry name" value="Y1_Tnp"/>
    <property type="match status" value="1"/>
</dbReference>
<proteinExistence type="predicted"/>
<dbReference type="OrthoDB" id="278793at2"/>
<gene>
    <name evidence="2" type="ORF">Pan189_43150</name>
</gene>
<dbReference type="EMBL" id="CP036268">
    <property type="protein sequence ID" value="QDT39903.1"/>
    <property type="molecule type" value="Genomic_DNA"/>
</dbReference>
<name>A0A517R7U7_9PLAN</name>
<dbReference type="GO" id="GO:0006313">
    <property type="term" value="P:DNA transposition"/>
    <property type="evidence" value="ECO:0007669"/>
    <property type="project" value="InterPro"/>
</dbReference>
<dbReference type="SUPFAM" id="SSF143422">
    <property type="entry name" value="Transposase IS200-like"/>
    <property type="match status" value="1"/>
</dbReference>
<organism evidence="2 3">
    <name type="scientific">Stratiformator vulcanicus</name>
    <dbReference type="NCBI Taxonomy" id="2527980"/>
    <lineage>
        <taxon>Bacteria</taxon>
        <taxon>Pseudomonadati</taxon>
        <taxon>Planctomycetota</taxon>
        <taxon>Planctomycetia</taxon>
        <taxon>Planctomycetales</taxon>
        <taxon>Planctomycetaceae</taxon>
        <taxon>Stratiformator</taxon>
    </lineage>
</organism>
<dbReference type="GO" id="GO:0004803">
    <property type="term" value="F:transposase activity"/>
    <property type="evidence" value="ECO:0007669"/>
    <property type="project" value="InterPro"/>
</dbReference>
<dbReference type="GO" id="GO:0003677">
    <property type="term" value="F:DNA binding"/>
    <property type="evidence" value="ECO:0007669"/>
    <property type="project" value="InterPro"/>
</dbReference>
<evidence type="ECO:0000313" key="2">
    <source>
        <dbReference type="EMBL" id="QDT39903.1"/>
    </source>
</evidence>
<accession>A0A517R7U7</accession>
<dbReference type="Proteomes" id="UP000317318">
    <property type="component" value="Chromosome"/>
</dbReference>
<dbReference type="KEGG" id="svp:Pan189_43150"/>
<dbReference type="RefSeq" id="WP_145366011.1">
    <property type="nucleotide sequence ID" value="NZ_CP036268.1"/>
</dbReference>
<evidence type="ECO:0000259" key="1">
    <source>
        <dbReference type="SMART" id="SM01321"/>
    </source>
</evidence>
<dbReference type="PANTHER" id="PTHR34322">
    <property type="entry name" value="TRANSPOSASE, Y1_TNP DOMAIN-CONTAINING"/>
    <property type="match status" value="1"/>
</dbReference>
<dbReference type="Pfam" id="PF01797">
    <property type="entry name" value="Y1_Tnp"/>
    <property type="match status" value="1"/>
</dbReference>
<dbReference type="NCBIfam" id="NF047646">
    <property type="entry name" value="REP_Tyr_transpos"/>
    <property type="match status" value="1"/>
</dbReference>